<evidence type="ECO:0000313" key="12">
    <source>
        <dbReference type="Proteomes" id="UP000198287"/>
    </source>
</evidence>
<dbReference type="GO" id="GO:0005856">
    <property type="term" value="C:cytoskeleton"/>
    <property type="evidence" value="ECO:0007669"/>
    <property type="project" value="UniProtKB-SubCell"/>
</dbReference>
<evidence type="ECO:0000256" key="2">
    <source>
        <dbReference type="ARBA" id="ARBA00004245"/>
    </source>
</evidence>
<feature type="compositionally biased region" description="Acidic residues" evidence="10">
    <location>
        <begin position="14"/>
        <end position="43"/>
    </location>
</feature>
<dbReference type="OrthoDB" id="1935234at2759"/>
<dbReference type="OMA" id="GKKMHMN"/>
<protein>
    <submittedName>
        <fullName evidence="11">Cilia-and flagella-associated protein 44</fullName>
    </submittedName>
</protein>
<evidence type="ECO:0000256" key="10">
    <source>
        <dbReference type="SAM" id="MobiDB-lite"/>
    </source>
</evidence>
<comment type="caution">
    <text evidence="11">The sequence shown here is derived from an EMBL/GenBank/DDBJ whole genome shotgun (WGS) entry which is preliminary data.</text>
</comment>
<feature type="region of interest" description="Disordered" evidence="10">
    <location>
        <begin position="604"/>
        <end position="652"/>
    </location>
</feature>
<accession>A0A226ENB8</accession>
<sequence>MADPEAVDVPPSGGDEDGDDVDDDDESSSSSDEDDWDEEDEEEMMHAMAEQAKEDVRRQLRELKAVYRSIKQRNIEIPERFRIKDSDLKLPQQIYAHIYQKIEKECDEVFRVHEYESAETIIQLDKIRKFYFDPIETPHIVVKDISHELQVHTIRNKKTTIEFENLVANNNAIVEEENRRRMEQVVYTESEVKQELEPIKQVFAHELIGDYEDNFDLYSVETAHNIRHLEKRLAQKYERECAWQELMAKKIPADYIPPEDMEVLAQAKNNTGAYQLQTSESYPGEQISIAERRQRIINIKLSMREQVQKFNKLVIEARDEKPRVVQECHRLEREIRKVHVLLPEEHRRKIPPIFDMEPDETQEGLFDISPSEVEAEEQSLLAAAGLQNIMDDIMEDFYGVKKPEKDIYEDDDRTGSFVPPPAGARAARQAKTVDLEFESVASNRCRKVQFNGQSEAERKRFEVQFYPRLYRQELLFKELLRVINYFHERIKYIHDIRVKLEIESKVKTICLLSMISELEIAKDFDNQEKTIGEILLVQKAESKNAKHHMDKIKKKLVAVNGDMKKCEDELTAINKDVDRAIGEKSRFHDYLWRVFRKKIKLEVDDDTDNEEEQEEEDDEEEENEGDDENGGEEEVNLPLNPENDGRASNAFWPDKSKTRLDIDICPDHLDRAIYDHVLDLRLKRVMVEQEMEKNKKLGEIVSAEYVDIETNYQRYQDRLTEMGEEIRIMQRRRQKKMNDLKLMIILRADQIQCMDIDELSEMDGELLDKLAQSFPGTGNVVIFPKDGAGKLDARAAELLKKGKIELEKFKRGKNMLVRLHEEFRKAENEVKLLKEQVKREMTFKFGQEVDLDKICASVINLTLMRQEMLLEKTKMDNYKERAKINQELLEVKYQLTGKIEDNSKLNRLQAVMLERRRDLEYYIWKNEKSTANDEEGGPGGDVSKDLLPKLTSSCLTPSNSSIYNFDYTKLEKDIENAKKLLDKQNKRITELKGVLTKCRTKAANEMPTLNEYCPQIQIPTSDKCKIPPKKDLYLGERSNPNLGDYDFFAELEIRDMHGNEVRYGESSEDEDRTERSEEAVIATQDKTMTDDSEFDKLGQQFEEDELEIDEDDEEFSPQMPDDDLSNVTEEGKEKKHLTLNPESAMSGSGGGGKSSEGSSEKKRRAKAKRASRKSVLQIAEDAKQVTESDVMNRIHRYSLAVKLADETNEEEMNEDFLHLGGVDSTSQQK</sequence>
<keyword evidence="8" id="KW-0966">Cell projection</keyword>
<feature type="coiled-coil region" evidence="9">
    <location>
        <begin position="967"/>
        <end position="994"/>
    </location>
</feature>
<keyword evidence="3" id="KW-0963">Cytoplasm</keyword>
<evidence type="ECO:0000256" key="4">
    <source>
        <dbReference type="ARBA" id="ARBA00022574"/>
    </source>
</evidence>
<organism evidence="11 12">
    <name type="scientific">Folsomia candida</name>
    <name type="common">Springtail</name>
    <dbReference type="NCBI Taxonomy" id="158441"/>
    <lineage>
        <taxon>Eukaryota</taxon>
        <taxon>Metazoa</taxon>
        <taxon>Ecdysozoa</taxon>
        <taxon>Arthropoda</taxon>
        <taxon>Hexapoda</taxon>
        <taxon>Collembola</taxon>
        <taxon>Entomobryomorpha</taxon>
        <taxon>Isotomoidea</taxon>
        <taxon>Isotomidae</taxon>
        <taxon>Proisotominae</taxon>
        <taxon>Folsomia</taxon>
    </lineage>
</organism>
<proteinExistence type="predicted"/>
<evidence type="ECO:0000256" key="5">
    <source>
        <dbReference type="ARBA" id="ARBA00022737"/>
    </source>
</evidence>
<dbReference type="EMBL" id="LNIX01000002">
    <property type="protein sequence ID" value="OXA59165.1"/>
    <property type="molecule type" value="Genomic_DNA"/>
</dbReference>
<evidence type="ECO:0000256" key="6">
    <source>
        <dbReference type="ARBA" id="ARBA00023054"/>
    </source>
</evidence>
<dbReference type="STRING" id="158441.A0A226ENB8"/>
<comment type="subcellular location">
    <subcellularLocation>
        <location evidence="1">Cell projection</location>
        <location evidence="1">Cilium</location>
    </subcellularLocation>
    <subcellularLocation>
        <location evidence="2">Cytoplasm</location>
        <location evidence="2">Cytoskeleton</location>
    </subcellularLocation>
</comment>
<evidence type="ECO:0000256" key="8">
    <source>
        <dbReference type="ARBA" id="ARBA00023273"/>
    </source>
</evidence>
<feature type="compositionally biased region" description="Basic residues" evidence="10">
    <location>
        <begin position="1161"/>
        <end position="1172"/>
    </location>
</feature>
<evidence type="ECO:0000256" key="3">
    <source>
        <dbReference type="ARBA" id="ARBA00022490"/>
    </source>
</evidence>
<feature type="compositionally biased region" description="Acidic residues" evidence="10">
    <location>
        <begin position="604"/>
        <end position="635"/>
    </location>
</feature>
<dbReference type="GO" id="GO:0005929">
    <property type="term" value="C:cilium"/>
    <property type="evidence" value="ECO:0007669"/>
    <property type="project" value="UniProtKB-SubCell"/>
</dbReference>
<feature type="region of interest" description="Disordered" evidence="10">
    <location>
        <begin position="1059"/>
        <end position="1176"/>
    </location>
</feature>
<reference evidence="11 12" key="1">
    <citation type="submission" date="2015-12" db="EMBL/GenBank/DDBJ databases">
        <title>The genome of Folsomia candida.</title>
        <authorList>
            <person name="Faddeeva A."/>
            <person name="Derks M.F."/>
            <person name="Anvar Y."/>
            <person name="Smit S."/>
            <person name="Van Straalen N."/>
            <person name="Roelofs D."/>
        </authorList>
    </citation>
    <scope>NUCLEOTIDE SEQUENCE [LARGE SCALE GENOMIC DNA]</scope>
    <source>
        <strain evidence="11 12">VU population</strain>
        <tissue evidence="11">Whole body</tissue>
    </source>
</reference>
<dbReference type="AlphaFoldDB" id="A0A226ENB8"/>
<keyword evidence="12" id="KW-1185">Reference proteome</keyword>
<keyword evidence="11" id="KW-0282">Flagellum</keyword>
<dbReference type="PANTHER" id="PTHR14885">
    <property type="entry name" value="CILIA- AND FLAGELLA-ASSOCIATED PROTEIN 43-RELATED"/>
    <property type="match status" value="1"/>
</dbReference>
<keyword evidence="7" id="KW-0206">Cytoskeleton</keyword>
<feature type="coiled-coil region" evidence="9">
    <location>
        <begin position="705"/>
        <end position="732"/>
    </location>
</feature>
<evidence type="ECO:0000256" key="1">
    <source>
        <dbReference type="ARBA" id="ARBA00004138"/>
    </source>
</evidence>
<evidence type="ECO:0000256" key="9">
    <source>
        <dbReference type="SAM" id="Coils"/>
    </source>
</evidence>
<keyword evidence="11" id="KW-0969">Cilium</keyword>
<feature type="compositionally biased region" description="Acidic residues" evidence="10">
    <location>
        <begin position="1101"/>
        <end position="1124"/>
    </location>
</feature>
<keyword evidence="6 9" id="KW-0175">Coiled coil</keyword>
<keyword evidence="4" id="KW-0853">WD repeat</keyword>
<feature type="region of interest" description="Disordered" evidence="10">
    <location>
        <begin position="1"/>
        <end position="47"/>
    </location>
</feature>
<dbReference type="PANTHER" id="PTHR14885:SF3">
    <property type="entry name" value="CILIA- AND FLAGELLA-ASSOCIATED PROTEIN 44"/>
    <property type="match status" value="1"/>
</dbReference>
<gene>
    <name evidence="11" type="ORF">Fcan01_05610</name>
</gene>
<name>A0A226ENB8_FOLCA</name>
<dbReference type="Proteomes" id="UP000198287">
    <property type="component" value="Unassembled WGS sequence"/>
</dbReference>
<keyword evidence="5" id="KW-0677">Repeat</keyword>
<evidence type="ECO:0000313" key="11">
    <source>
        <dbReference type="EMBL" id="OXA59165.1"/>
    </source>
</evidence>
<evidence type="ECO:0000256" key="7">
    <source>
        <dbReference type="ARBA" id="ARBA00023212"/>
    </source>
</evidence>